<evidence type="ECO:0000256" key="2">
    <source>
        <dbReference type="SAM" id="Coils"/>
    </source>
</evidence>
<organism evidence="3">
    <name type="scientific">marine sediment metagenome</name>
    <dbReference type="NCBI Taxonomy" id="412755"/>
    <lineage>
        <taxon>unclassified sequences</taxon>
        <taxon>metagenomes</taxon>
        <taxon>ecological metagenomes</taxon>
    </lineage>
</organism>
<keyword evidence="2" id="KW-0175">Coiled coil</keyword>
<dbReference type="Pfam" id="PF02996">
    <property type="entry name" value="Prefoldin"/>
    <property type="match status" value="1"/>
</dbReference>
<dbReference type="CDD" id="cd23160">
    <property type="entry name" value="Prefoldin_alpha_GimC"/>
    <property type="match status" value="1"/>
</dbReference>
<dbReference type="HAMAP" id="MF_00308">
    <property type="entry name" value="PfdA"/>
    <property type="match status" value="1"/>
</dbReference>
<comment type="similarity">
    <text evidence="1">Belongs to the prefoldin subunit alpha family.</text>
</comment>
<sequence>MESSQEYQEQLLKFRYLKEQSDMFQNQLEIINASLGNVLNTKKTVENLKEGVNNGDEILVPIGGLVNIKAYIKDPEKVLVAVTQDVVIEKNLDDTLEYLEKMVEQHNKQIQFLRTQLQSLEVKLREISQLLQRYSLQK</sequence>
<dbReference type="GO" id="GO:0016272">
    <property type="term" value="C:prefoldin complex"/>
    <property type="evidence" value="ECO:0007669"/>
    <property type="project" value="InterPro"/>
</dbReference>
<dbReference type="SUPFAM" id="SSF46579">
    <property type="entry name" value="Prefoldin"/>
    <property type="match status" value="1"/>
</dbReference>
<dbReference type="GO" id="GO:0006457">
    <property type="term" value="P:protein folding"/>
    <property type="evidence" value="ECO:0007669"/>
    <property type="project" value="InterPro"/>
</dbReference>
<dbReference type="GO" id="GO:0051082">
    <property type="term" value="F:unfolded protein binding"/>
    <property type="evidence" value="ECO:0007669"/>
    <property type="project" value="InterPro"/>
</dbReference>
<feature type="coiled-coil region" evidence="2">
    <location>
        <begin position="89"/>
        <end position="137"/>
    </location>
</feature>
<accession>A0A0F9IQZ6</accession>
<dbReference type="InterPro" id="IPR004127">
    <property type="entry name" value="Prefoldin_subunit_alpha"/>
</dbReference>
<dbReference type="InterPro" id="IPR011599">
    <property type="entry name" value="PFD_alpha_archaea"/>
</dbReference>
<comment type="caution">
    <text evidence="3">The sequence shown here is derived from an EMBL/GenBank/DDBJ whole genome shotgun (WGS) entry which is preliminary data.</text>
</comment>
<dbReference type="NCBIfam" id="TIGR00293">
    <property type="entry name" value="prefoldin subunit alpha"/>
    <property type="match status" value="1"/>
</dbReference>
<dbReference type="AlphaFoldDB" id="A0A0F9IQZ6"/>
<proteinExistence type="inferred from homology"/>
<reference evidence="3" key="1">
    <citation type="journal article" date="2015" name="Nature">
        <title>Complex archaea that bridge the gap between prokaryotes and eukaryotes.</title>
        <authorList>
            <person name="Spang A."/>
            <person name="Saw J.H."/>
            <person name="Jorgensen S.L."/>
            <person name="Zaremba-Niedzwiedzka K."/>
            <person name="Martijn J."/>
            <person name="Lind A.E."/>
            <person name="van Eijk R."/>
            <person name="Schleper C."/>
            <person name="Guy L."/>
            <person name="Ettema T.J."/>
        </authorList>
    </citation>
    <scope>NUCLEOTIDE SEQUENCE</scope>
</reference>
<evidence type="ECO:0000313" key="3">
    <source>
        <dbReference type="EMBL" id="KKM22359.1"/>
    </source>
</evidence>
<name>A0A0F9IQZ6_9ZZZZ</name>
<dbReference type="EMBL" id="LAZR01013351">
    <property type="protein sequence ID" value="KKM22359.1"/>
    <property type="molecule type" value="Genomic_DNA"/>
</dbReference>
<gene>
    <name evidence="3" type="ORF">LCGC14_1626080</name>
</gene>
<dbReference type="Gene3D" id="1.10.287.370">
    <property type="match status" value="1"/>
</dbReference>
<protein>
    <recommendedName>
        <fullName evidence="4">Prefoldin subunit alpha</fullName>
    </recommendedName>
</protein>
<evidence type="ECO:0000256" key="1">
    <source>
        <dbReference type="ARBA" id="ARBA00010048"/>
    </source>
</evidence>
<dbReference type="InterPro" id="IPR009053">
    <property type="entry name" value="Prefoldin"/>
</dbReference>
<evidence type="ECO:0008006" key="4">
    <source>
        <dbReference type="Google" id="ProtNLM"/>
    </source>
</evidence>